<dbReference type="EMBL" id="FNOT01000001">
    <property type="protein sequence ID" value="SDX30415.1"/>
    <property type="molecule type" value="Genomic_DNA"/>
</dbReference>
<reference evidence="3" key="1">
    <citation type="submission" date="2016-10" db="EMBL/GenBank/DDBJ databases">
        <authorList>
            <person name="Varghese N."/>
            <person name="Submissions S."/>
        </authorList>
    </citation>
    <scope>NUCLEOTIDE SEQUENCE [LARGE SCALE GENOMIC DNA]</scope>
    <source>
        <strain evidence="3">DSM 45422</strain>
    </source>
</reference>
<accession>A0A1H3ALC9</accession>
<gene>
    <name evidence="2" type="ORF">SAMN05660209_00096</name>
</gene>
<dbReference type="InterPro" id="IPR051677">
    <property type="entry name" value="AfsR-DnrI-RedD_regulator"/>
</dbReference>
<evidence type="ECO:0000313" key="2">
    <source>
        <dbReference type="EMBL" id="SDX30415.1"/>
    </source>
</evidence>
<dbReference type="Proteomes" id="UP000198921">
    <property type="component" value="Unassembled WGS sequence"/>
</dbReference>
<name>A0A1H3ALC9_9ACTN</name>
<sequence length="251" mass="27501">MEGVVDVGVGVRARVTLLDGFGVQLGAGGASSALEELPHGVQRLIAHLCLSGRPPRSTVAGQLWPEVSEEHAHGSLRSALWRLQKAAPGLVTVSAGRLSLADGVRVDVRELDDWVRRVRDPRSGLEDVELPDAGLLGELLPGWYDDWVMLERERVRQVRMHALEQVAVRLAAAGRYGDALQAAYAAVRAEPLRESAHRTVVRVHLTEGNVAEALRVYEQFRALLADEIGARPSEHMARLVRSIRPLQPVVR</sequence>
<organism evidence="2 3">
    <name type="scientific">Geodermatophilus africanus</name>
    <dbReference type="NCBI Taxonomy" id="1137993"/>
    <lineage>
        <taxon>Bacteria</taxon>
        <taxon>Bacillati</taxon>
        <taxon>Actinomycetota</taxon>
        <taxon>Actinomycetes</taxon>
        <taxon>Geodermatophilales</taxon>
        <taxon>Geodermatophilaceae</taxon>
        <taxon>Geodermatophilus</taxon>
    </lineage>
</organism>
<feature type="domain" description="Bacterial transcriptional activator" evidence="1">
    <location>
        <begin position="106"/>
        <end position="244"/>
    </location>
</feature>
<keyword evidence="3" id="KW-1185">Reference proteome</keyword>
<proteinExistence type="predicted"/>
<dbReference type="AlphaFoldDB" id="A0A1H3ALC9"/>
<evidence type="ECO:0000259" key="1">
    <source>
        <dbReference type="SMART" id="SM01043"/>
    </source>
</evidence>
<dbReference type="Pfam" id="PF03704">
    <property type="entry name" value="BTAD"/>
    <property type="match status" value="1"/>
</dbReference>
<keyword evidence="2" id="KW-0238">DNA-binding</keyword>
<dbReference type="PANTHER" id="PTHR35807">
    <property type="entry name" value="TRANSCRIPTIONAL REGULATOR REDD-RELATED"/>
    <property type="match status" value="1"/>
</dbReference>
<dbReference type="InterPro" id="IPR005158">
    <property type="entry name" value="BTAD"/>
</dbReference>
<dbReference type="GO" id="GO:0003677">
    <property type="term" value="F:DNA binding"/>
    <property type="evidence" value="ECO:0007669"/>
    <property type="project" value="UniProtKB-KW"/>
</dbReference>
<dbReference type="InterPro" id="IPR011990">
    <property type="entry name" value="TPR-like_helical_dom_sf"/>
</dbReference>
<dbReference type="SUPFAM" id="SSF48452">
    <property type="entry name" value="TPR-like"/>
    <property type="match status" value="1"/>
</dbReference>
<protein>
    <submittedName>
        <fullName evidence="2">DNA-binding transcriptional activator of the SARP family</fullName>
    </submittedName>
</protein>
<evidence type="ECO:0000313" key="3">
    <source>
        <dbReference type="Proteomes" id="UP000198921"/>
    </source>
</evidence>
<dbReference type="STRING" id="1137993.SAMN05660209_00096"/>
<dbReference type="SMART" id="SM01043">
    <property type="entry name" value="BTAD"/>
    <property type="match status" value="1"/>
</dbReference>
<dbReference type="Gene3D" id="1.25.40.10">
    <property type="entry name" value="Tetratricopeptide repeat domain"/>
    <property type="match status" value="1"/>
</dbReference>